<dbReference type="PRINTS" id="PR01301">
    <property type="entry name" value="RGSPROTEIN"/>
</dbReference>
<keyword evidence="2" id="KW-0472">Membrane</keyword>
<dbReference type="PANTHER" id="PTHR22775:SF48">
    <property type="entry name" value="SORTING NEXIN-25"/>
    <property type="match status" value="1"/>
</dbReference>
<dbReference type="Pfam" id="PF08628">
    <property type="entry name" value="Nexin_C"/>
    <property type="match status" value="1"/>
</dbReference>
<dbReference type="SMART" id="SM00315">
    <property type="entry name" value="RGS"/>
    <property type="match status" value="1"/>
</dbReference>
<dbReference type="SMART" id="SM00313">
    <property type="entry name" value="PXA"/>
    <property type="match status" value="1"/>
</dbReference>
<keyword evidence="2" id="KW-1133">Transmembrane helix</keyword>
<dbReference type="InterPro" id="IPR036871">
    <property type="entry name" value="PX_dom_sf"/>
</dbReference>
<dbReference type="Pfam" id="PF02194">
    <property type="entry name" value="PXA"/>
    <property type="match status" value="1"/>
</dbReference>
<reference evidence="5 6" key="1">
    <citation type="submission" date="2024-11" db="EMBL/GenBank/DDBJ databases">
        <title>Chromosome-level genome assembly of the freshwater bivalve Anodonta woodiana.</title>
        <authorList>
            <person name="Chen X."/>
        </authorList>
    </citation>
    <scope>NUCLEOTIDE SEQUENCE [LARGE SCALE GENOMIC DNA]</scope>
    <source>
        <strain evidence="5">MN2024</strain>
        <tissue evidence="5">Gills</tissue>
    </source>
</reference>
<dbReference type="InterPro" id="IPR003114">
    <property type="entry name" value="Phox_assoc"/>
</dbReference>
<dbReference type="InterPro" id="IPR036305">
    <property type="entry name" value="RGS_sf"/>
</dbReference>
<evidence type="ECO:0000313" key="5">
    <source>
        <dbReference type="EMBL" id="KAL3879426.1"/>
    </source>
</evidence>
<evidence type="ECO:0000256" key="2">
    <source>
        <dbReference type="SAM" id="Phobius"/>
    </source>
</evidence>
<sequence>MNVPRVWISCAVVVIGVLYYYDLFFTVFTIIAHVVMAGIGVYLGVSWSLIKGKKYIPPTPTKEVSKARIAILNLIEKRAEMHPDFPKKVVISHNMDLAIQEVLNLIIRDFVLSWFQDLSRDQETMLTSLKADIWQVITALSTSFSKLDLVKLVTNDAVNRLNTHFRDIRLATKRRNKEAGANPTFVLHPWLKSDEDEEAFIRKVSETLLLLLLPKTYIECPPILHLLREIVTTKVLKPTVDLICDPDYINQKLIGYIEYREKLSEDTRRTYTYAATYEEFVKMIEKCDDIEHLKQLRFNIITEIMQATTINNLKKAQGSSSDKQGSPKSLSKGELLKARNLKRYINQLTVAKSRCEKKIYSLGGPDYKYYTEDIPDETPILPGQKVFSFAVIMDSPSGREYFMSYLKRDDKQSLLGFWTAVEKLQGIDKRQHHQFGSEIYQQYIASSTSAVKVDRTIIKGMESFMLGNTGPDAFFEAQKQVYQILEEQHYPSFLVSDIYHRYITLLDEEVKGSVTFQTKDELFFEPKEDWVESDEDIMDIFVTQSYHAQQKLQQLDSKIQNKTQALEAIRGSMKADPKMKKLEEEMEKEVENLHLERKNLGSHILRTQQWWENHGKWRAYIYDTEIGPWLKKKELPSMNIFTTVDSKFLADATTVLNDYLQAVMKDERMAQSEALYSFLTPSPELFQRPVQEKKTTFLKNFFRNLPSIGTDTRETDEELLFTGDEGTKEDRSKDSIAEPLYCLISEVFELQGMFKWLRKSFIAFVEVTFGRSINRQLRETVYWLFTESMMIYYIGNFKDSMWPDGKLAEAFPVRTDEQKLRTRIKAKEKFLKNMPEAVKSLVGDDNAKRGAIKMFEVFQDVRLNKHLFYVLLELLLFELFPQLKSFDPADDIVNIEEDSLQKTAT</sequence>
<protein>
    <recommendedName>
        <fullName evidence="7">Sorting nexin-25</fullName>
    </recommendedName>
</protein>
<dbReference type="Gene3D" id="3.30.1520.10">
    <property type="entry name" value="Phox-like domain"/>
    <property type="match status" value="1"/>
</dbReference>
<evidence type="ECO:0000313" key="6">
    <source>
        <dbReference type="Proteomes" id="UP001634394"/>
    </source>
</evidence>
<dbReference type="AlphaFoldDB" id="A0ABD3WZL9"/>
<dbReference type="InterPro" id="IPR016137">
    <property type="entry name" value="RGS"/>
</dbReference>
<dbReference type="InterPro" id="IPR013937">
    <property type="entry name" value="Sorting_nexin_C"/>
</dbReference>
<name>A0ABD3WZL9_SINWO</name>
<proteinExistence type="inferred from homology"/>
<evidence type="ECO:0000259" key="3">
    <source>
        <dbReference type="PROSITE" id="PS50132"/>
    </source>
</evidence>
<feature type="domain" description="RGS" evidence="3">
    <location>
        <begin position="388"/>
        <end position="503"/>
    </location>
</feature>
<feature type="transmembrane region" description="Helical" evidence="2">
    <location>
        <begin position="30"/>
        <end position="50"/>
    </location>
</feature>
<dbReference type="Pfam" id="PF00615">
    <property type="entry name" value="RGS"/>
    <property type="match status" value="1"/>
</dbReference>
<evidence type="ECO:0000259" key="4">
    <source>
        <dbReference type="PROSITE" id="PS51207"/>
    </source>
</evidence>
<gene>
    <name evidence="5" type="ORF">ACJMK2_031724</name>
</gene>
<feature type="transmembrane region" description="Helical" evidence="2">
    <location>
        <begin position="6"/>
        <end position="23"/>
    </location>
</feature>
<accession>A0ABD3WZL9</accession>
<organism evidence="5 6">
    <name type="scientific">Sinanodonta woodiana</name>
    <name type="common">Chinese pond mussel</name>
    <name type="synonym">Anodonta woodiana</name>
    <dbReference type="NCBI Taxonomy" id="1069815"/>
    <lineage>
        <taxon>Eukaryota</taxon>
        <taxon>Metazoa</taxon>
        <taxon>Spiralia</taxon>
        <taxon>Lophotrochozoa</taxon>
        <taxon>Mollusca</taxon>
        <taxon>Bivalvia</taxon>
        <taxon>Autobranchia</taxon>
        <taxon>Heteroconchia</taxon>
        <taxon>Palaeoheterodonta</taxon>
        <taxon>Unionida</taxon>
        <taxon>Unionoidea</taxon>
        <taxon>Unionidae</taxon>
        <taxon>Unioninae</taxon>
        <taxon>Sinanodonta</taxon>
    </lineage>
</organism>
<evidence type="ECO:0008006" key="7">
    <source>
        <dbReference type="Google" id="ProtNLM"/>
    </source>
</evidence>
<dbReference type="PROSITE" id="PS51207">
    <property type="entry name" value="PXA"/>
    <property type="match status" value="1"/>
</dbReference>
<dbReference type="InterPro" id="IPR044926">
    <property type="entry name" value="RGS_subdomain_2"/>
</dbReference>
<dbReference type="PROSITE" id="PS50132">
    <property type="entry name" value="RGS"/>
    <property type="match status" value="1"/>
</dbReference>
<comment type="caution">
    <text evidence="5">The sequence shown here is derived from an EMBL/GenBank/DDBJ whole genome shotgun (WGS) entry which is preliminary data.</text>
</comment>
<dbReference type="Proteomes" id="UP001634394">
    <property type="component" value="Unassembled WGS sequence"/>
</dbReference>
<comment type="similarity">
    <text evidence="1">Belongs to the sorting nexin family.</text>
</comment>
<dbReference type="Gene3D" id="1.10.167.10">
    <property type="entry name" value="Regulator of G-protein Signalling 4, domain 2"/>
    <property type="match status" value="1"/>
</dbReference>
<keyword evidence="6" id="KW-1185">Reference proteome</keyword>
<dbReference type="EMBL" id="JBJQND010000004">
    <property type="protein sequence ID" value="KAL3879426.1"/>
    <property type="molecule type" value="Genomic_DNA"/>
</dbReference>
<keyword evidence="2" id="KW-0812">Transmembrane</keyword>
<dbReference type="PANTHER" id="PTHR22775">
    <property type="entry name" value="SORTING NEXIN"/>
    <property type="match status" value="1"/>
</dbReference>
<evidence type="ECO:0000256" key="1">
    <source>
        <dbReference type="ARBA" id="ARBA00010883"/>
    </source>
</evidence>
<feature type="domain" description="PXA" evidence="4">
    <location>
        <begin position="92"/>
        <end position="261"/>
    </location>
</feature>
<dbReference type="SUPFAM" id="SSF48097">
    <property type="entry name" value="Regulator of G-protein signaling, RGS"/>
    <property type="match status" value="1"/>
</dbReference>